<organism evidence="2 3">
    <name type="scientific">Betta splendens</name>
    <name type="common">Siamese fighting fish</name>
    <dbReference type="NCBI Taxonomy" id="158456"/>
    <lineage>
        <taxon>Eukaryota</taxon>
        <taxon>Metazoa</taxon>
        <taxon>Chordata</taxon>
        <taxon>Craniata</taxon>
        <taxon>Vertebrata</taxon>
        <taxon>Euteleostomi</taxon>
        <taxon>Actinopterygii</taxon>
        <taxon>Neopterygii</taxon>
        <taxon>Teleostei</taxon>
        <taxon>Neoteleostei</taxon>
        <taxon>Acanthomorphata</taxon>
        <taxon>Anabantaria</taxon>
        <taxon>Anabantiformes</taxon>
        <taxon>Anabantoidei</taxon>
        <taxon>Osphronemidae</taxon>
        <taxon>Betta</taxon>
    </lineage>
</organism>
<feature type="compositionally biased region" description="Acidic residues" evidence="1">
    <location>
        <begin position="359"/>
        <end position="381"/>
    </location>
</feature>
<feature type="compositionally biased region" description="Basic residues" evidence="1">
    <location>
        <begin position="1085"/>
        <end position="1100"/>
    </location>
</feature>
<feature type="region of interest" description="Disordered" evidence="1">
    <location>
        <begin position="285"/>
        <end position="439"/>
    </location>
</feature>
<evidence type="ECO:0000256" key="1">
    <source>
        <dbReference type="SAM" id="MobiDB-lite"/>
    </source>
</evidence>
<dbReference type="OrthoDB" id="5376140at2759"/>
<feature type="region of interest" description="Disordered" evidence="1">
    <location>
        <begin position="1067"/>
        <end position="1123"/>
    </location>
</feature>
<dbReference type="PANTHER" id="PTHR33480:SF5">
    <property type="entry name" value="SI:DKEY-51D8.9"/>
    <property type="match status" value="1"/>
</dbReference>
<feature type="compositionally biased region" description="Acidic residues" evidence="1">
    <location>
        <begin position="330"/>
        <end position="339"/>
    </location>
</feature>
<feature type="compositionally biased region" description="Polar residues" evidence="1">
    <location>
        <begin position="207"/>
        <end position="223"/>
    </location>
</feature>
<dbReference type="RefSeq" id="XP_040928108.1">
    <property type="nucleotide sequence ID" value="XM_041072174.2"/>
</dbReference>
<feature type="compositionally biased region" description="Basic and acidic residues" evidence="1">
    <location>
        <begin position="382"/>
        <end position="392"/>
    </location>
</feature>
<dbReference type="Proteomes" id="UP000515150">
    <property type="component" value="Chromosome 9"/>
</dbReference>
<gene>
    <name evidence="3 4" type="primary">LOC114861677</name>
</gene>
<protein>
    <submittedName>
        <fullName evidence="3 4">Uncharacterized protein LOC114861677 isoform X1</fullName>
    </submittedName>
</protein>
<dbReference type="GeneID" id="114861677"/>
<dbReference type="PANTHER" id="PTHR33480">
    <property type="entry name" value="SET DOMAIN-CONTAINING PROTEIN-RELATED"/>
    <property type="match status" value="1"/>
</dbReference>
<dbReference type="RefSeq" id="XP_029017000.1">
    <property type="nucleotide sequence ID" value="XM_029161167.3"/>
</dbReference>
<feature type="region of interest" description="Disordered" evidence="1">
    <location>
        <begin position="207"/>
        <end position="258"/>
    </location>
</feature>
<dbReference type="KEGG" id="bspl:114861677"/>
<accession>A0A6P7NFU0</accession>
<feature type="compositionally biased region" description="Polar residues" evidence="1">
    <location>
        <begin position="1188"/>
        <end position="1197"/>
    </location>
</feature>
<evidence type="ECO:0000313" key="4">
    <source>
        <dbReference type="RefSeq" id="XP_040928108.1"/>
    </source>
</evidence>
<evidence type="ECO:0000313" key="3">
    <source>
        <dbReference type="RefSeq" id="XP_029017000.1"/>
    </source>
</evidence>
<feature type="compositionally biased region" description="Polar residues" evidence="1">
    <location>
        <begin position="128"/>
        <end position="140"/>
    </location>
</feature>
<keyword evidence="2" id="KW-1185">Reference proteome</keyword>
<reference evidence="3 4" key="1">
    <citation type="submission" date="2025-04" db="UniProtKB">
        <authorList>
            <consortium name="RefSeq"/>
        </authorList>
    </citation>
    <scope>IDENTIFICATION</scope>
</reference>
<feature type="region of interest" description="Disordered" evidence="1">
    <location>
        <begin position="1188"/>
        <end position="1236"/>
    </location>
</feature>
<feature type="region of interest" description="Disordered" evidence="1">
    <location>
        <begin position="1"/>
        <end position="47"/>
    </location>
</feature>
<proteinExistence type="predicted"/>
<feature type="compositionally biased region" description="Polar residues" evidence="1">
    <location>
        <begin position="299"/>
        <end position="320"/>
    </location>
</feature>
<evidence type="ECO:0000313" key="2">
    <source>
        <dbReference type="Proteomes" id="UP000515150"/>
    </source>
</evidence>
<feature type="region of interest" description="Disordered" evidence="1">
    <location>
        <begin position="117"/>
        <end position="150"/>
    </location>
</feature>
<feature type="compositionally biased region" description="Polar residues" evidence="1">
    <location>
        <begin position="1205"/>
        <end position="1231"/>
    </location>
</feature>
<name>A0A6P7NFU0_BETSP</name>
<sequence length="1305" mass="147146">MDNQTANRNQPPCQSWLGQNVWPTPSTQGPFLNKPTNTQHLSTGLSSSQRSFFDPLQVSNQNCVSELNSILSGNLHQSNLYKAPHISSGPSSTTLFTNCSIPNTSNIMSFNQHTSSMLPTPSKGKTVPTKSHSQQNQGLQPQHLPFHSSHNSYKASFQLPVENQNLPLGLQDLSTSLPSCGQRLNRPQASFEQAHVDSALFSGSTFGNALSSSEEQPQWTPSSHSRRVGERAVPDAAAHVNKKQKVNVTPQVDSEKQRSAILHQRAQLLKQLAEMDKLLEKIPQDGCSAQESPPHLADQSPSISDSLPCEQTETSDAQQIHSEEESQSLPEEDCLSPDSCDEREQETSDVPDNQSFSGESEENASDDDFDYGPVGDDDFPSDSDRDSAEESSHSSSSTFEGETPPQPAKKQPTPGRSFHNDKNASPVREACDTGPKPSEIVVLPSDANESRYSKRNYCLFCSRLVTKMARHLENVHSDRAEVAVAFQYPKKSKERKMIWNKLRNEGNFAHNKEVLKTGKGKLAVRVRPKQQSKVTDYIHCLYCRGLFGKKFMFKHMKNCPEKKKRNENEPRLGRQSIALRCVLEASENIEMSDGLRKVLCGMLYDDVTQTIINDKIILQFGEQMFSHYSTDAKKNGYLKQNLRHLGRLVLEAAKTTPLKNLEEFFCLSSFRHVVSTVNVLAGYDAESKTYKVPSLALKLGYHLQKACSIVQENAVKSGDDNMAESARRFLSAYEKKWNKLVSVGALSTLRESKLVTEAQNVPNVQDVKRLFFHIENDAVLIENKFRETPSTKNYSALAKVILAQTILFNRRTGLEVSSMNVAQFASLKKSEIVDDMDITVSDLERTMCGFFSRVDIRGNTGRIVPILLKPSFVCALELLIKVREKCEVPSQNEYLFGRPHTLSAYSGAACIQNYVKECGLTNTKALMLRNIQKHYGTMLQIMSLNEEEAYQVLGPDNQVQALRQNINMRLDDEIGSQNMAEHLFSNQYQTLHTKSVKSRSKGSQIKDKRKWGEAEVKAVEKHLMRFIQEHKVPQKDDCLACLSAEPGALRKRTWKAVKDYVRNRSITLQRQGGFPKASSTNRPQQVKRRHETRHTTKTRKTAPSGSAKPKEKGPKKKDKHKWGEEEVQAVERHMMRFIRGHKVPQKDDCLKCLSAETDALKTRTWKGVKDYVRNRIIALQRIGSSSMTLHTNSTNTNRRQKMKQTQKTPRTRQVNVTAPSRPVTSKDTGSTNKDKHKWGEEEVQAVERHMMHFIHEHKVPQKDDCLKCLSAEPEALRARTWKGVKDYVRNRITSLKRQGDSSWAS</sequence>